<name>A0A4Z0V423_9BACT</name>
<sequence length="216" mass="25386">MRKRKDFVRLEGVRSARLVVIAGEGRYTESIYFNAVKNELRAPNVHVEVLDRNSDESSPESVHRQVADFMRQYNIEDDDELWLVIDRDRWQERMLSQVAQLCAQNSHLHFCMSNPCFELWLLLHLEDVEQYDDETKNALLQNKKNKSGVTWLKKRMKDLLGSYAESNYDALGLIPYTHVAMDRARRLDNNPQDRWPQSIGSRVYLLMESITGQRPE</sequence>
<organism evidence="1 2">
    <name type="scientific">Duncaniella freteri</name>
    <dbReference type="NCBI Taxonomy" id="2530391"/>
    <lineage>
        <taxon>Bacteria</taxon>
        <taxon>Pseudomonadati</taxon>
        <taxon>Bacteroidota</taxon>
        <taxon>Bacteroidia</taxon>
        <taxon>Bacteroidales</taxon>
        <taxon>Muribaculaceae</taxon>
        <taxon>Duncaniella</taxon>
    </lineage>
</organism>
<keyword evidence="2" id="KW-1185">Reference proteome</keyword>
<dbReference type="AlphaFoldDB" id="A0A4Z0V423"/>
<dbReference type="EMBL" id="SJSA01000002">
    <property type="protein sequence ID" value="TGG36947.1"/>
    <property type="molecule type" value="Genomic_DNA"/>
</dbReference>
<reference evidence="1 2" key="1">
    <citation type="submission" date="2019-02" db="EMBL/GenBank/DDBJ databases">
        <title>Isolation and identification of novel species under the genus Muribaculum.</title>
        <authorList>
            <person name="Miyake S."/>
            <person name="Ding Y."/>
            <person name="Low A."/>
            <person name="Soh M."/>
            <person name="Seedorf H."/>
        </authorList>
    </citation>
    <scope>NUCLEOTIDE SEQUENCE [LARGE SCALE GENOMIC DNA]</scope>
    <source>
        <strain evidence="1 2">TLL-A3</strain>
    </source>
</reference>
<dbReference type="InterPro" id="IPR025591">
    <property type="entry name" value="RloB"/>
</dbReference>
<evidence type="ECO:0000313" key="1">
    <source>
        <dbReference type="EMBL" id="TGG36947.1"/>
    </source>
</evidence>
<dbReference type="Proteomes" id="UP000297635">
    <property type="component" value="Unassembled WGS sequence"/>
</dbReference>
<dbReference type="Pfam" id="PF13707">
    <property type="entry name" value="RloB"/>
    <property type="match status" value="1"/>
</dbReference>
<dbReference type="RefSeq" id="WP_135472644.1">
    <property type="nucleotide sequence ID" value="NZ_SJSA01000002.1"/>
</dbReference>
<evidence type="ECO:0000313" key="2">
    <source>
        <dbReference type="Proteomes" id="UP000297635"/>
    </source>
</evidence>
<gene>
    <name evidence="1" type="ORF">EZ315_14070</name>
</gene>
<comment type="caution">
    <text evidence="1">The sequence shown here is derived from an EMBL/GenBank/DDBJ whole genome shotgun (WGS) entry which is preliminary data.</text>
</comment>
<proteinExistence type="predicted"/>
<protein>
    <submittedName>
        <fullName evidence="1">RloB domain-containing protein</fullName>
    </submittedName>
</protein>
<accession>A0A4Z0V423</accession>
<dbReference type="GeneID" id="82150916"/>